<dbReference type="Pfam" id="PF14070">
    <property type="entry name" value="YjfB_motility"/>
    <property type="match status" value="1"/>
</dbReference>
<sequence>MIMYTQKETSAQMANLMGNIAVDPNLGNHIDVSA</sequence>
<dbReference type="InterPro" id="IPR025906">
    <property type="entry name" value="YjfB_motility"/>
</dbReference>
<proteinExistence type="predicted"/>
<protein>
    <submittedName>
        <fullName evidence="1">Putative motility protein</fullName>
    </submittedName>
</protein>
<organism evidence="1 2">
    <name type="scientific">Clostridium beijerinckii</name>
    <name type="common">Clostridium MP</name>
    <dbReference type="NCBI Taxonomy" id="1520"/>
    <lineage>
        <taxon>Bacteria</taxon>
        <taxon>Bacillati</taxon>
        <taxon>Bacillota</taxon>
        <taxon>Clostridia</taxon>
        <taxon>Eubacteriales</taxon>
        <taxon>Clostridiaceae</taxon>
        <taxon>Clostridium</taxon>
    </lineage>
</organism>
<dbReference type="RefSeq" id="WP_168980796.1">
    <property type="nucleotide sequence ID" value="NZ_JABAGD010000001.1"/>
</dbReference>
<reference evidence="1 2" key="1">
    <citation type="submission" date="2020-04" db="EMBL/GenBank/DDBJ databases">
        <authorList>
            <person name="Hitch T.C.A."/>
            <person name="Wylensek D."/>
            <person name="Clavel T."/>
        </authorList>
    </citation>
    <scope>NUCLEOTIDE SEQUENCE [LARGE SCALE GENOMIC DNA]</scope>
    <source>
        <strain evidence="1 2">WB01_NA02</strain>
    </source>
</reference>
<dbReference type="AlphaFoldDB" id="A0A7X9XMK8"/>
<dbReference type="Proteomes" id="UP000587880">
    <property type="component" value="Unassembled WGS sequence"/>
</dbReference>
<dbReference type="EMBL" id="JABAGD010000001">
    <property type="protein sequence ID" value="NMF03288.1"/>
    <property type="molecule type" value="Genomic_DNA"/>
</dbReference>
<evidence type="ECO:0000313" key="1">
    <source>
        <dbReference type="EMBL" id="NMF03288.1"/>
    </source>
</evidence>
<name>A0A7X9XMK8_CLOBE</name>
<comment type="caution">
    <text evidence="1">The sequence shown here is derived from an EMBL/GenBank/DDBJ whole genome shotgun (WGS) entry which is preliminary data.</text>
</comment>
<gene>
    <name evidence="1" type="ORF">HF849_00775</name>
</gene>
<evidence type="ECO:0000313" key="2">
    <source>
        <dbReference type="Proteomes" id="UP000587880"/>
    </source>
</evidence>
<accession>A0A7X9XMK8</accession>